<name>A0A291G7V4_9RHOB</name>
<dbReference type="SUPFAM" id="SSF51905">
    <property type="entry name" value="FAD/NAD(P)-binding domain"/>
    <property type="match status" value="2"/>
</dbReference>
<dbReference type="EMBL" id="CP022196">
    <property type="protein sequence ID" value="ATG46237.1"/>
    <property type="molecule type" value="Genomic_DNA"/>
</dbReference>
<dbReference type="InterPro" id="IPR023753">
    <property type="entry name" value="FAD/NAD-binding_dom"/>
</dbReference>
<dbReference type="PRINTS" id="PR00411">
    <property type="entry name" value="PNDRDTASEI"/>
</dbReference>
<evidence type="ECO:0000259" key="6">
    <source>
        <dbReference type="Pfam" id="PF14759"/>
    </source>
</evidence>
<dbReference type="RefSeq" id="WP_096804549.1">
    <property type="nucleotide sequence ID" value="NZ_CP022196.1"/>
</dbReference>
<sequence>MTHIAVIGAGQAGSALAAKLRALGYEGQLTLIGAEPVPPYQRPPLSKKYMSGQMELERLFLRPESFYAEQGIDLLTGTRVSGIDPETMVITFADGTEMPVDQIALTTGADPICLPPVMGGGEGVYTMRSLADADAMAHEFTPGRRVLIVGGGYIGLEAAAVAALKGLEVTLVEMAPRILARVASEETADWIKTMHGSHGVDIREGCGLQGLSKSAASFSAPLSDGTALEVDFVICGIGVRPGTALAERTGVEIDNGIKVDEFGRTSHPKIFAAGDCASFPWKGARIRLESVPNAIEQAEATAASMLGQGAPYVAKPWFWSDQYDVKLQIAGLNSGFDDVVVRPGDKPGTQSHWYFKGAELLAVDAMNDPRAYMQGKRWIEAGQSPEKAVLADMGVPLKSVPVMSTETV</sequence>
<evidence type="ECO:0000256" key="4">
    <source>
        <dbReference type="ARBA" id="ARBA00023002"/>
    </source>
</evidence>
<feature type="domain" description="FAD/NAD(P)-binding" evidence="5">
    <location>
        <begin position="3"/>
        <end position="298"/>
    </location>
</feature>
<keyword evidence="4" id="KW-0560">Oxidoreductase</keyword>
<evidence type="ECO:0000256" key="3">
    <source>
        <dbReference type="ARBA" id="ARBA00022827"/>
    </source>
</evidence>
<organism evidence="7 8">
    <name type="scientific">Celeribacter ethanolicus</name>
    <dbReference type="NCBI Taxonomy" id="1758178"/>
    <lineage>
        <taxon>Bacteria</taxon>
        <taxon>Pseudomonadati</taxon>
        <taxon>Pseudomonadota</taxon>
        <taxon>Alphaproteobacteria</taxon>
        <taxon>Rhodobacterales</taxon>
        <taxon>Roseobacteraceae</taxon>
        <taxon>Celeribacter</taxon>
    </lineage>
</organism>
<feature type="domain" description="Reductase C-terminal" evidence="6">
    <location>
        <begin position="317"/>
        <end position="400"/>
    </location>
</feature>
<dbReference type="STRING" id="1758178.GCA_001550095_03472"/>
<evidence type="ECO:0000259" key="5">
    <source>
        <dbReference type="Pfam" id="PF07992"/>
    </source>
</evidence>
<keyword evidence="2" id="KW-0285">Flavoprotein</keyword>
<dbReference type="OrthoDB" id="7809559at2"/>
<evidence type="ECO:0000313" key="7">
    <source>
        <dbReference type="EMBL" id="ATG46237.1"/>
    </source>
</evidence>
<proteinExistence type="predicted"/>
<protein>
    <submittedName>
        <fullName evidence="7">Pyridine nucleotide-disulfide oxidoreductase</fullName>
    </submittedName>
</protein>
<dbReference type="GO" id="GO:0016651">
    <property type="term" value="F:oxidoreductase activity, acting on NAD(P)H"/>
    <property type="evidence" value="ECO:0007669"/>
    <property type="project" value="TreeGrafter"/>
</dbReference>
<dbReference type="InterPro" id="IPR016156">
    <property type="entry name" value="FAD/NAD-linked_Rdtase_dimer_sf"/>
</dbReference>
<dbReference type="PANTHER" id="PTHR43557:SF2">
    <property type="entry name" value="RIESKE DOMAIN-CONTAINING PROTEIN-RELATED"/>
    <property type="match status" value="1"/>
</dbReference>
<gene>
    <name evidence="7" type="ORF">CEW89_00805</name>
</gene>
<dbReference type="InterPro" id="IPR036188">
    <property type="entry name" value="FAD/NAD-bd_sf"/>
</dbReference>
<dbReference type="InterPro" id="IPR028202">
    <property type="entry name" value="Reductase_C"/>
</dbReference>
<dbReference type="SUPFAM" id="SSF55424">
    <property type="entry name" value="FAD/NAD-linked reductases, dimerisation (C-terminal) domain"/>
    <property type="match status" value="1"/>
</dbReference>
<dbReference type="PANTHER" id="PTHR43557">
    <property type="entry name" value="APOPTOSIS-INDUCING FACTOR 1"/>
    <property type="match status" value="1"/>
</dbReference>
<dbReference type="Pfam" id="PF14759">
    <property type="entry name" value="Reductase_C"/>
    <property type="match status" value="1"/>
</dbReference>
<dbReference type="Gene3D" id="3.30.390.30">
    <property type="match status" value="1"/>
</dbReference>
<dbReference type="AlphaFoldDB" id="A0A291G7V4"/>
<dbReference type="Proteomes" id="UP000217935">
    <property type="component" value="Chromosome"/>
</dbReference>
<accession>A0A291G7V4</accession>
<evidence type="ECO:0000313" key="8">
    <source>
        <dbReference type="Proteomes" id="UP000217935"/>
    </source>
</evidence>
<dbReference type="KEGG" id="ceh:CEW89_00805"/>
<dbReference type="Gene3D" id="3.50.50.60">
    <property type="entry name" value="FAD/NAD(P)-binding domain"/>
    <property type="match status" value="2"/>
</dbReference>
<dbReference type="InterPro" id="IPR050446">
    <property type="entry name" value="FAD-oxidoreductase/Apoptosis"/>
</dbReference>
<comment type="cofactor">
    <cofactor evidence="1">
        <name>FAD</name>
        <dbReference type="ChEBI" id="CHEBI:57692"/>
    </cofactor>
</comment>
<dbReference type="Pfam" id="PF07992">
    <property type="entry name" value="Pyr_redox_2"/>
    <property type="match status" value="1"/>
</dbReference>
<keyword evidence="3" id="KW-0274">FAD</keyword>
<dbReference type="PRINTS" id="PR00368">
    <property type="entry name" value="FADPNR"/>
</dbReference>
<keyword evidence="8" id="KW-1185">Reference proteome</keyword>
<reference evidence="7 8" key="1">
    <citation type="submission" date="2017-06" db="EMBL/GenBank/DDBJ databases">
        <title>Celeribacter sp. TSPH2 complete genome sequence.</title>
        <authorList>
            <person name="Woo J.-H."/>
            <person name="Kim H.-S."/>
        </authorList>
    </citation>
    <scope>NUCLEOTIDE SEQUENCE [LARGE SCALE GENOMIC DNA]</scope>
    <source>
        <strain evidence="7 8">TSPH2</strain>
    </source>
</reference>
<evidence type="ECO:0000256" key="1">
    <source>
        <dbReference type="ARBA" id="ARBA00001974"/>
    </source>
</evidence>
<evidence type="ECO:0000256" key="2">
    <source>
        <dbReference type="ARBA" id="ARBA00022630"/>
    </source>
</evidence>
<dbReference type="GO" id="GO:0005737">
    <property type="term" value="C:cytoplasm"/>
    <property type="evidence" value="ECO:0007669"/>
    <property type="project" value="TreeGrafter"/>
</dbReference>